<dbReference type="InterPro" id="IPR017930">
    <property type="entry name" value="Myb_dom"/>
</dbReference>
<dbReference type="AlphaFoldDB" id="A0A7N2KQA2"/>
<feature type="compositionally biased region" description="Low complexity" evidence="5">
    <location>
        <begin position="32"/>
        <end position="42"/>
    </location>
</feature>
<evidence type="ECO:0000256" key="4">
    <source>
        <dbReference type="ARBA" id="ARBA00023242"/>
    </source>
</evidence>
<evidence type="ECO:0000256" key="2">
    <source>
        <dbReference type="ARBA" id="ARBA00023015"/>
    </source>
</evidence>
<feature type="domain" description="HTH myb-type" evidence="6">
    <location>
        <begin position="62"/>
        <end position="122"/>
    </location>
</feature>
<dbReference type="Proteomes" id="UP000594261">
    <property type="component" value="Chromosome 1"/>
</dbReference>
<keyword evidence="3" id="KW-0804">Transcription</keyword>
<protein>
    <recommendedName>
        <fullName evidence="6">HTH myb-type domain-containing protein</fullName>
    </recommendedName>
</protein>
<dbReference type="GO" id="GO:0003700">
    <property type="term" value="F:DNA-binding transcription factor activity"/>
    <property type="evidence" value="ECO:0007669"/>
    <property type="project" value="InterPro"/>
</dbReference>
<dbReference type="InParanoid" id="A0A7N2KQA2"/>
<accession>A0A7N2KQA2</accession>
<dbReference type="GO" id="GO:0005634">
    <property type="term" value="C:nucleus"/>
    <property type="evidence" value="ECO:0007669"/>
    <property type="project" value="UniProtKB-SubCell"/>
</dbReference>
<reference evidence="7 8" key="1">
    <citation type="journal article" date="2016" name="G3 (Bethesda)">
        <title>First Draft Assembly and Annotation of the Genome of a California Endemic Oak Quercus lobata Nee (Fagaceae).</title>
        <authorList>
            <person name="Sork V.L."/>
            <person name="Fitz-Gibbon S.T."/>
            <person name="Puiu D."/>
            <person name="Crepeau M."/>
            <person name="Gugger P.F."/>
            <person name="Sherman R."/>
            <person name="Stevens K."/>
            <person name="Langley C.H."/>
            <person name="Pellegrini M."/>
            <person name="Salzberg S.L."/>
        </authorList>
    </citation>
    <scope>NUCLEOTIDE SEQUENCE [LARGE SCALE GENOMIC DNA]</scope>
    <source>
        <strain evidence="7 8">cv. SW786</strain>
    </source>
</reference>
<evidence type="ECO:0000313" key="7">
    <source>
        <dbReference type="EnsemblPlants" id="QL01p039554:mrna"/>
    </source>
</evidence>
<feature type="region of interest" description="Disordered" evidence="5">
    <location>
        <begin position="1"/>
        <end position="58"/>
    </location>
</feature>
<dbReference type="EnsemblPlants" id="QL01p039554:mrna">
    <property type="protein sequence ID" value="QL01p039554:mrna"/>
    <property type="gene ID" value="QL01p039554"/>
</dbReference>
<keyword evidence="2" id="KW-0805">Transcription regulation</keyword>
<sequence length="384" mass="43538">MNMMENENNDGLKMQSSDRSEDEEVEDESKTKNSASSSNSIVEVEEAERKTSSSSGVRPYVRSKVPRLRWTPDLHLCFVQAIGRLGGQERATPKLVLQLMNIKGLSIAHVKSHLQMYRSKKIDDQGQVITSSGQLTGHLMGSENHLWQQSMLHCVNERVTPKFRYGDFSWNGHGSWISRPYLTENMYIRTGDSLHGSVAERIYGGTGSNIRDIGAFYMNDNIAFAEQSRKRKLQEFREEFQWLSNHNSSETQTRSTPIEPSFNNELHGRGWERTNCFQNSITVNTKSINVSGYGEQNIGKRKALHDDIDLSLSLGRRSRQEEVKRIPWVEEEVDGNLYLSCSSSSERGNYSIDLNMPSKLSSLIQENSAKNMKLASTSTLDLTI</sequence>
<dbReference type="PANTHER" id="PTHR31314:SF168">
    <property type="entry name" value="MYB-LIKE HTH TRANSCRIPTIONAL REGULATOR FAMILY PROTEIN"/>
    <property type="match status" value="1"/>
</dbReference>
<dbReference type="NCBIfam" id="TIGR01557">
    <property type="entry name" value="myb_SHAQKYF"/>
    <property type="match status" value="1"/>
</dbReference>
<name>A0A7N2KQA2_QUELO</name>
<comment type="subcellular location">
    <subcellularLocation>
        <location evidence="1">Nucleus</location>
    </subcellularLocation>
</comment>
<dbReference type="PANTHER" id="PTHR31314">
    <property type="entry name" value="MYB FAMILY TRANSCRIPTION FACTOR PHL7-LIKE"/>
    <property type="match status" value="1"/>
</dbReference>
<organism evidence="7 8">
    <name type="scientific">Quercus lobata</name>
    <name type="common">Valley oak</name>
    <dbReference type="NCBI Taxonomy" id="97700"/>
    <lineage>
        <taxon>Eukaryota</taxon>
        <taxon>Viridiplantae</taxon>
        <taxon>Streptophyta</taxon>
        <taxon>Embryophyta</taxon>
        <taxon>Tracheophyta</taxon>
        <taxon>Spermatophyta</taxon>
        <taxon>Magnoliopsida</taxon>
        <taxon>eudicotyledons</taxon>
        <taxon>Gunneridae</taxon>
        <taxon>Pentapetalae</taxon>
        <taxon>rosids</taxon>
        <taxon>fabids</taxon>
        <taxon>Fagales</taxon>
        <taxon>Fagaceae</taxon>
        <taxon>Quercus</taxon>
    </lineage>
</organism>
<dbReference type="EMBL" id="LRBV02000001">
    <property type="status" value="NOT_ANNOTATED_CDS"/>
    <property type="molecule type" value="Genomic_DNA"/>
</dbReference>
<dbReference type="InterPro" id="IPR046955">
    <property type="entry name" value="PHR1-like"/>
</dbReference>
<dbReference type="Gene3D" id="1.10.10.60">
    <property type="entry name" value="Homeodomain-like"/>
    <property type="match status" value="1"/>
</dbReference>
<evidence type="ECO:0000313" key="8">
    <source>
        <dbReference type="Proteomes" id="UP000594261"/>
    </source>
</evidence>
<proteinExistence type="predicted"/>
<dbReference type="FunFam" id="1.10.10.60:FF:000002">
    <property type="entry name" value="Myb family transcription factor"/>
    <property type="match status" value="1"/>
</dbReference>
<evidence type="ECO:0000256" key="1">
    <source>
        <dbReference type="ARBA" id="ARBA00004123"/>
    </source>
</evidence>
<keyword evidence="8" id="KW-1185">Reference proteome</keyword>
<evidence type="ECO:0000259" key="6">
    <source>
        <dbReference type="PROSITE" id="PS51294"/>
    </source>
</evidence>
<dbReference type="Pfam" id="PF00249">
    <property type="entry name" value="Myb_DNA-binding"/>
    <property type="match status" value="1"/>
</dbReference>
<dbReference type="OMA" id="PSKTEMY"/>
<dbReference type="GO" id="GO:0003677">
    <property type="term" value="F:DNA binding"/>
    <property type="evidence" value="ECO:0007669"/>
    <property type="project" value="InterPro"/>
</dbReference>
<dbReference type="Gramene" id="QL01p039554:mrna">
    <property type="protein sequence ID" value="QL01p039554:mrna"/>
    <property type="gene ID" value="QL01p039554"/>
</dbReference>
<dbReference type="InterPro" id="IPR009057">
    <property type="entry name" value="Homeodomain-like_sf"/>
</dbReference>
<dbReference type="PROSITE" id="PS51294">
    <property type="entry name" value="HTH_MYB"/>
    <property type="match status" value="1"/>
</dbReference>
<dbReference type="SUPFAM" id="SSF46689">
    <property type="entry name" value="Homeodomain-like"/>
    <property type="match status" value="1"/>
</dbReference>
<reference evidence="7" key="2">
    <citation type="submission" date="2021-01" db="UniProtKB">
        <authorList>
            <consortium name="EnsemblPlants"/>
        </authorList>
    </citation>
    <scope>IDENTIFICATION</scope>
</reference>
<dbReference type="InterPro" id="IPR001005">
    <property type="entry name" value="SANT/Myb"/>
</dbReference>
<evidence type="ECO:0000256" key="3">
    <source>
        <dbReference type="ARBA" id="ARBA00023163"/>
    </source>
</evidence>
<evidence type="ECO:0000256" key="5">
    <source>
        <dbReference type="SAM" id="MobiDB-lite"/>
    </source>
</evidence>
<dbReference type="InterPro" id="IPR006447">
    <property type="entry name" value="Myb_dom_plants"/>
</dbReference>
<keyword evidence="4" id="KW-0539">Nucleus</keyword>